<name>F0QRI4_MYCSL</name>
<organism evidence="1 2">
    <name type="scientific">Mycoplasma suis (strain Illinois)</name>
    <dbReference type="NCBI Taxonomy" id="768700"/>
    <lineage>
        <taxon>Bacteria</taxon>
        <taxon>Bacillati</taxon>
        <taxon>Mycoplasmatota</taxon>
        <taxon>Mollicutes</taxon>
        <taxon>Mycoplasmataceae</taxon>
        <taxon>Mycoplasma</taxon>
    </lineage>
</organism>
<gene>
    <name evidence="1" type="ordered locus">MSU_0571</name>
</gene>
<dbReference type="AlphaFoldDB" id="F0QRI4"/>
<dbReference type="Proteomes" id="UP000007484">
    <property type="component" value="Chromosome"/>
</dbReference>
<evidence type="ECO:0000313" key="2">
    <source>
        <dbReference type="Proteomes" id="UP000007484"/>
    </source>
</evidence>
<dbReference type="KEGG" id="mss:MSU_0571"/>
<dbReference type="HOGENOM" id="CLU_2082219_0_0_14"/>
<accession>F0QRI4</accession>
<dbReference type="EMBL" id="CP002525">
    <property type="protein sequence ID" value="ADX98104.1"/>
    <property type="molecule type" value="Genomic_DNA"/>
</dbReference>
<evidence type="ECO:0000313" key="1">
    <source>
        <dbReference type="EMBL" id="ADX98104.1"/>
    </source>
</evidence>
<sequence length="117" mass="13629">MVIWVSSEFPNLIPQIPEARFSDSFNKGVCSEESSWFFLIEFLSKVIENCPLSFSEVIASSLPLEQFSCSWIISWLSWGVFLKQNCPLGTTKSFRELSLYPLPSSWWMPPPQWKWLE</sequence>
<protein>
    <submittedName>
        <fullName evidence="1">Uncharacterized protein</fullName>
    </submittedName>
</protein>
<reference evidence="1 2" key="1">
    <citation type="journal article" date="2011" name="J. Bacteriol.">
        <title>Complete genome sequences of two hemotropic Mycoplasmas, Mycoplasma haemofelis strain Ohio2 and Mycoplasma suis strain Illinois.</title>
        <authorList>
            <person name="Messick J.B."/>
            <person name="Santos A.P."/>
            <person name="Guimaraes A.M."/>
        </authorList>
    </citation>
    <scope>NUCLEOTIDE SEQUENCE [LARGE SCALE GENOMIC DNA]</scope>
    <source>
        <strain evidence="1 2">Illinois</strain>
    </source>
</reference>
<proteinExistence type="predicted"/>
<keyword evidence="2" id="KW-1185">Reference proteome</keyword>